<sequence>MRPPIGYLQTQHDGSWVTPRDSSGQRLEFVLSRATLRQIETSPANARLVCVRTGRTLVTKATVRQVRTMLGHEPVEATPPVRPLIRKKPAEWFAPIVYPRPNRLLRSGHSPIVGRIMAG</sequence>
<dbReference type="EMBL" id="VSTH01000051">
    <property type="protein sequence ID" value="TYO65484.1"/>
    <property type="molecule type" value="Genomic_DNA"/>
</dbReference>
<evidence type="ECO:0000313" key="3">
    <source>
        <dbReference type="Proteomes" id="UP000324797"/>
    </source>
</evidence>
<evidence type="ECO:0000256" key="1">
    <source>
        <dbReference type="SAM" id="MobiDB-lite"/>
    </source>
</evidence>
<protein>
    <submittedName>
        <fullName evidence="2">Uncharacterized protein</fullName>
    </submittedName>
</protein>
<evidence type="ECO:0000313" key="2">
    <source>
        <dbReference type="EMBL" id="TYO65484.1"/>
    </source>
</evidence>
<organism evidence="2 3">
    <name type="scientific">Bradyrhizobium hipponense</name>
    <dbReference type="NCBI Taxonomy" id="2605638"/>
    <lineage>
        <taxon>Bacteria</taxon>
        <taxon>Pseudomonadati</taxon>
        <taxon>Pseudomonadota</taxon>
        <taxon>Alphaproteobacteria</taxon>
        <taxon>Hyphomicrobiales</taxon>
        <taxon>Nitrobacteraceae</taxon>
        <taxon>Bradyrhizobium</taxon>
    </lineage>
</organism>
<dbReference type="AlphaFoldDB" id="A0A5S4YP99"/>
<proteinExistence type="predicted"/>
<reference evidence="2 3" key="1">
    <citation type="submission" date="2019-08" db="EMBL/GenBank/DDBJ databases">
        <title>Bradyrhizobium hipponensis sp. nov., a rhizobium isolated from a Lupinus angustifolius root nodule in Tunisia.</title>
        <authorList>
            <person name="Off K."/>
            <person name="Rejili M."/>
            <person name="Mars M."/>
            <person name="Brachmann A."/>
            <person name="Marin M."/>
        </authorList>
    </citation>
    <scope>NUCLEOTIDE SEQUENCE [LARGE SCALE GENOMIC DNA]</scope>
    <source>
        <strain evidence="3">aSej3</strain>
    </source>
</reference>
<keyword evidence="3" id="KW-1185">Reference proteome</keyword>
<comment type="caution">
    <text evidence="2">The sequence shown here is derived from an EMBL/GenBank/DDBJ whole genome shotgun (WGS) entry which is preliminary data.</text>
</comment>
<dbReference type="RefSeq" id="WP_148740418.1">
    <property type="nucleotide sequence ID" value="NZ_VSTH01000051.1"/>
</dbReference>
<name>A0A5S4YP99_9BRAD</name>
<dbReference type="Proteomes" id="UP000324797">
    <property type="component" value="Unassembled WGS sequence"/>
</dbReference>
<accession>A0A5S4YP99</accession>
<feature type="region of interest" description="Disordered" evidence="1">
    <location>
        <begin position="1"/>
        <end position="20"/>
    </location>
</feature>
<gene>
    <name evidence="2" type="ORF">FXV83_16240</name>
</gene>